<dbReference type="EMBL" id="AGEI01000021">
    <property type="protein sequence ID" value="EHR34131.1"/>
    <property type="molecule type" value="Genomic_DNA"/>
</dbReference>
<reference evidence="12 13" key="1">
    <citation type="submission" date="2012-01" db="EMBL/GenBank/DDBJ databases">
        <title>The Genome Sequence of Helcococcus kunzii ATCC 51366.</title>
        <authorList>
            <consortium name="The Broad Institute Genome Sequencing Platform"/>
            <person name="Earl A."/>
            <person name="Ward D."/>
            <person name="Feldgarden M."/>
            <person name="Gevers D."/>
            <person name="Huys G."/>
            <person name="Young S.K."/>
            <person name="Zeng Q."/>
            <person name="Gargeya S."/>
            <person name="Fitzgerald M."/>
            <person name="Haas B."/>
            <person name="Abouelleil A."/>
            <person name="Alvarado L."/>
            <person name="Arachchi H.M."/>
            <person name="Berlin A."/>
            <person name="Chapman S.B."/>
            <person name="Gearin G."/>
            <person name="Goldberg J."/>
            <person name="Griggs A."/>
            <person name="Gujja S."/>
            <person name="Hansen M."/>
            <person name="Heiman D."/>
            <person name="Howarth C."/>
            <person name="Larimer J."/>
            <person name="Lui A."/>
            <person name="MacDonald P.J.P."/>
            <person name="McCowen C."/>
            <person name="Montmayeur A."/>
            <person name="Murphy C."/>
            <person name="Neiman D."/>
            <person name="Pearson M."/>
            <person name="Priest M."/>
            <person name="Roberts A."/>
            <person name="Saif S."/>
            <person name="Shea T."/>
            <person name="Sisk P."/>
            <person name="Stolte C."/>
            <person name="Sykes S."/>
            <person name="Wortman J."/>
            <person name="Nusbaum C."/>
            <person name="Birren B."/>
        </authorList>
    </citation>
    <scope>NUCLEOTIDE SEQUENCE [LARGE SCALE GENOMIC DNA]</scope>
    <source>
        <strain evidence="12 13">ATCC 51366</strain>
    </source>
</reference>
<dbReference type="GO" id="GO:0005829">
    <property type="term" value="C:cytosol"/>
    <property type="evidence" value="ECO:0007669"/>
    <property type="project" value="TreeGrafter"/>
</dbReference>
<dbReference type="SUPFAM" id="SSF55060">
    <property type="entry name" value="GHMP Kinase, C-terminal domain"/>
    <property type="match status" value="1"/>
</dbReference>
<dbReference type="HOGENOM" id="CLU_017814_0_0_9"/>
<dbReference type="PATRIC" id="fig|883114.3.peg.1058"/>
<sequence length="306" mass="34125">MKENVLSTTYGKIILIGEHSVVYGKPAIAIPFNGTKLEVKIEKSDENKIVCKFYDGLLSNTSEDLDGIKKLVEEFLDKYKIEEKIKIYIDSNIPNERGMGSSAAASLGVARALFKYFDIEYNNDKISEWANISEKIIHGNPSGLDINTVLHNQSIYFIKDKTLEPFPINLDAYLIIVDSGKKGKTKESVKDVHDLLEKDKTYHRYIGNLGVLTNKARDAMNNNDVEELGEILNRAQDNLRKLTVSDESIEELVNIALENGALGSKLTGGGRGGCVIALAKNEQIAKKIETAYKEIGKDVWISKLKR</sequence>
<evidence type="ECO:0000259" key="10">
    <source>
        <dbReference type="Pfam" id="PF00288"/>
    </source>
</evidence>
<name>H3NP06_9FIRM</name>
<dbReference type="STRING" id="883114.HMPREF9709_01067"/>
<dbReference type="PRINTS" id="PR00959">
    <property type="entry name" value="MEVGALKINASE"/>
</dbReference>
<keyword evidence="1" id="KW-0963">Cytoplasm</keyword>
<keyword evidence="4" id="KW-0547">Nucleotide-binding</keyword>
<keyword evidence="7" id="KW-0460">Magnesium</keyword>
<dbReference type="PANTHER" id="PTHR43290:SF2">
    <property type="entry name" value="MEVALONATE KINASE"/>
    <property type="match status" value="1"/>
</dbReference>
<dbReference type="Pfam" id="PF00288">
    <property type="entry name" value="GHMP_kinases_N"/>
    <property type="match status" value="1"/>
</dbReference>
<dbReference type="eggNOG" id="COG1577">
    <property type="taxonomic scope" value="Bacteria"/>
</dbReference>
<keyword evidence="8" id="KW-0443">Lipid metabolism</keyword>
<comment type="pathway">
    <text evidence="9">Isoprenoid biosynthesis; isopentenyl diphosphate biosynthesis via mevalonate pathway; isopentenyl diphosphate from (R)-mevalonate: step 1/3.</text>
</comment>
<keyword evidence="2" id="KW-0444">Lipid biosynthesis</keyword>
<dbReference type="InterPro" id="IPR006205">
    <property type="entry name" value="Mev_gal_kin"/>
</dbReference>
<evidence type="ECO:0000256" key="2">
    <source>
        <dbReference type="ARBA" id="ARBA00022516"/>
    </source>
</evidence>
<dbReference type="GO" id="GO:0019287">
    <property type="term" value="P:isopentenyl diphosphate biosynthetic process, mevalonate pathway"/>
    <property type="evidence" value="ECO:0007669"/>
    <property type="project" value="UniProtKB-UniPathway"/>
</dbReference>
<dbReference type="Gene3D" id="3.30.70.890">
    <property type="entry name" value="GHMP kinase, C-terminal domain"/>
    <property type="match status" value="1"/>
</dbReference>
<keyword evidence="13" id="KW-1185">Reference proteome</keyword>
<dbReference type="RefSeq" id="WP_005398568.1">
    <property type="nucleotide sequence ID" value="NZ_JH601088.1"/>
</dbReference>
<proteinExistence type="predicted"/>
<dbReference type="Gene3D" id="3.30.230.10">
    <property type="match status" value="1"/>
</dbReference>
<dbReference type="NCBIfam" id="TIGR00549">
    <property type="entry name" value="mevalon_kin"/>
    <property type="match status" value="1"/>
</dbReference>
<evidence type="ECO:0000259" key="11">
    <source>
        <dbReference type="Pfam" id="PF08544"/>
    </source>
</evidence>
<evidence type="ECO:0000256" key="7">
    <source>
        <dbReference type="ARBA" id="ARBA00022842"/>
    </source>
</evidence>
<dbReference type="InterPro" id="IPR006204">
    <property type="entry name" value="GHMP_kinase_N_dom"/>
</dbReference>
<dbReference type="AlphaFoldDB" id="H3NP06"/>
<evidence type="ECO:0000256" key="1">
    <source>
        <dbReference type="ARBA" id="ARBA00022490"/>
    </source>
</evidence>
<gene>
    <name evidence="12" type="ORF">HMPREF9709_01067</name>
</gene>
<dbReference type="Pfam" id="PF08544">
    <property type="entry name" value="GHMP_kinases_C"/>
    <property type="match status" value="1"/>
</dbReference>
<organism evidence="12 13">
    <name type="scientific">Helcococcus kunzii ATCC 51366</name>
    <dbReference type="NCBI Taxonomy" id="883114"/>
    <lineage>
        <taxon>Bacteria</taxon>
        <taxon>Bacillati</taxon>
        <taxon>Bacillota</taxon>
        <taxon>Tissierellia</taxon>
        <taxon>Tissierellales</taxon>
        <taxon>Peptoniphilaceae</taxon>
        <taxon>Helcococcus</taxon>
    </lineage>
</organism>
<evidence type="ECO:0000256" key="8">
    <source>
        <dbReference type="ARBA" id="ARBA00023098"/>
    </source>
</evidence>
<dbReference type="UniPathway" id="UPA00057">
    <property type="reaction ID" value="UER00098"/>
</dbReference>
<dbReference type="InterPro" id="IPR036554">
    <property type="entry name" value="GHMP_kinase_C_sf"/>
</dbReference>
<evidence type="ECO:0000256" key="6">
    <source>
        <dbReference type="ARBA" id="ARBA00022840"/>
    </source>
</evidence>
<keyword evidence="6" id="KW-0067">ATP-binding</keyword>
<dbReference type="InterPro" id="IPR013750">
    <property type="entry name" value="GHMP_kinase_C_dom"/>
</dbReference>
<dbReference type="SUPFAM" id="SSF54211">
    <property type="entry name" value="Ribosomal protein S5 domain 2-like"/>
    <property type="match status" value="1"/>
</dbReference>
<dbReference type="InterPro" id="IPR014721">
    <property type="entry name" value="Ribsml_uS5_D2-typ_fold_subgr"/>
</dbReference>
<comment type="caution">
    <text evidence="12">The sequence shown here is derived from an EMBL/GenBank/DDBJ whole genome shotgun (WGS) entry which is preliminary data.</text>
</comment>
<feature type="domain" description="GHMP kinase C-terminal" evidence="11">
    <location>
        <begin position="217"/>
        <end position="296"/>
    </location>
</feature>
<evidence type="ECO:0000256" key="5">
    <source>
        <dbReference type="ARBA" id="ARBA00022777"/>
    </source>
</evidence>
<evidence type="ECO:0000256" key="4">
    <source>
        <dbReference type="ARBA" id="ARBA00022741"/>
    </source>
</evidence>
<dbReference type="GO" id="GO:0004496">
    <property type="term" value="F:mevalonate kinase activity"/>
    <property type="evidence" value="ECO:0007669"/>
    <property type="project" value="InterPro"/>
</dbReference>
<dbReference type="OrthoDB" id="9764892at2"/>
<evidence type="ECO:0000256" key="9">
    <source>
        <dbReference type="ARBA" id="ARBA00029438"/>
    </source>
</evidence>
<evidence type="ECO:0000256" key="3">
    <source>
        <dbReference type="ARBA" id="ARBA00022679"/>
    </source>
</evidence>
<dbReference type="InterPro" id="IPR020568">
    <property type="entry name" value="Ribosomal_Su5_D2-typ_SF"/>
</dbReference>
<accession>H3NP06</accession>
<dbReference type="PANTHER" id="PTHR43290">
    <property type="entry name" value="MEVALONATE KINASE"/>
    <property type="match status" value="1"/>
</dbReference>
<evidence type="ECO:0000313" key="13">
    <source>
        <dbReference type="Proteomes" id="UP000004191"/>
    </source>
</evidence>
<dbReference type="GeneID" id="96999058"/>
<feature type="domain" description="GHMP kinase N-terminal" evidence="10">
    <location>
        <begin position="68"/>
        <end position="146"/>
    </location>
</feature>
<keyword evidence="3" id="KW-0808">Transferase</keyword>
<protein>
    <submittedName>
        <fullName evidence="12">Mevalonate kinase</fullName>
    </submittedName>
</protein>
<dbReference type="GO" id="GO:0005524">
    <property type="term" value="F:ATP binding"/>
    <property type="evidence" value="ECO:0007669"/>
    <property type="project" value="UniProtKB-KW"/>
</dbReference>
<dbReference type="Proteomes" id="UP000004191">
    <property type="component" value="Unassembled WGS sequence"/>
</dbReference>
<keyword evidence="5 12" id="KW-0418">Kinase</keyword>
<evidence type="ECO:0000313" key="12">
    <source>
        <dbReference type="EMBL" id="EHR34131.1"/>
    </source>
</evidence>